<keyword evidence="3 7" id="KW-0812">Transmembrane</keyword>
<reference evidence="11" key="3">
    <citation type="submission" date="2008-04" db="EMBL/GenBank/DDBJ databases">
        <title>Complete sequence of chromosome of Exiguobacterium sibiricum 255-15.</title>
        <authorList>
            <consortium name="US DOE Joint Genome Institute"/>
            <person name="Copeland A."/>
            <person name="Lucas S."/>
            <person name="Lapidus A."/>
            <person name="Glavina del Rio T."/>
            <person name="Dalin E."/>
            <person name="Tice H."/>
            <person name="Bruce D."/>
            <person name="Goodwin L."/>
            <person name="Pitluck S."/>
            <person name="Kiss H."/>
            <person name="Chertkov O."/>
            <person name="Monk C."/>
            <person name="Brettin T."/>
            <person name="Detter J.C."/>
            <person name="Han C."/>
            <person name="Kuske C.R."/>
            <person name="Schmutz J."/>
            <person name="Larimer F."/>
            <person name="Land M."/>
            <person name="Hauser L."/>
            <person name="Kyrpides N."/>
            <person name="Mikhailova N."/>
            <person name="Vishnivetskaya T."/>
            <person name="Rodrigues D.F."/>
            <person name="Gilichinsky D."/>
            <person name="Tiedje J."/>
            <person name="Richardson P."/>
        </authorList>
    </citation>
    <scope>NUCLEOTIDE SEQUENCE [LARGE SCALE GENOMIC DNA]</scope>
    <source>
        <strain evidence="11">DSM 17290 / CIP 109462 / JCM 13490 / 255-15</strain>
    </source>
</reference>
<dbReference type="RefSeq" id="WP_012371051.1">
    <property type="nucleotide sequence ID" value="NC_010556.1"/>
</dbReference>
<evidence type="ECO:0000313" key="11">
    <source>
        <dbReference type="Proteomes" id="UP000001681"/>
    </source>
</evidence>
<dbReference type="InterPro" id="IPR003838">
    <property type="entry name" value="ABC3_permease_C"/>
</dbReference>
<keyword evidence="5 7" id="KW-0472">Membrane</keyword>
<evidence type="ECO:0000256" key="7">
    <source>
        <dbReference type="SAM" id="Phobius"/>
    </source>
</evidence>
<feature type="domain" description="MacB-like periplasmic core" evidence="9">
    <location>
        <begin position="19"/>
        <end position="281"/>
    </location>
</feature>
<dbReference type="PANTHER" id="PTHR30572">
    <property type="entry name" value="MEMBRANE COMPONENT OF TRANSPORTER-RELATED"/>
    <property type="match status" value="1"/>
</dbReference>
<evidence type="ECO:0000313" key="10">
    <source>
        <dbReference type="EMBL" id="ACB61634.1"/>
    </source>
</evidence>
<dbReference type="KEGG" id="esi:Exig_2182"/>
<feature type="domain" description="ABC3 transporter permease C-terminal" evidence="8">
    <location>
        <begin position="319"/>
        <end position="467"/>
    </location>
</feature>
<dbReference type="AlphaFoldDB" id="B1YJZ6"/>
<accession>B1YJZ6</accession>
<evidence type="ECO:0000256" key="6">
    <source>
        <dbReference type="SAM" id="MobiDB-lite"/>
    </source>
</evidence>
<evidence type="ECO:0000256" key="5">
    <source>
        <dbReference type="ARBA" id="ARBA00023136"/>
    </source>
</evidence>
<reference evidence="10 11" key="2">
    <citation type="journal article" date="2008" name="BMC Genomics">
        <title>Architecture of thermal adaptation in an Exiguobacterium sibiricum strain isolated from 3 million year old permafrost: a genome and transcriptome approach.</title>
        <authorList>
            <person name="Rodrigues D.F."/>
            <person name="Ivanova N."/>
            <person name="He Z."/>
            <person name="Huebner M."/>
            <person name="Zhou J."/>
            <person name="Tiedje J.M."/>
        </authorList>
    </citation>
    <scope>NUCLEOTIDE SEQUENCE [LARGE SCALE GENOMIC DNA]</scope>
    <source>
        <strain evidence="11">DSM 17290 / CIP 109462 / JCM 13490 / 255-15</strain>
    </source>
</reference>
<dbReference type="eggNOG" id="COG0577">
    <property type="taxonomic scope" value="Bacteria"/>
</dbReference>
<feature type="region of interest" description="Disordered" evidence="6">
    <location>
        <begin position="61"/>
        <end position="82"/>
    </location>
</feature>
<dbReference type="GO" id="GO:0005886">
    <property type="term" value="C:plasma membrane"/>
    <property type="evidence" value="ECO:0007669"/>
    <property type="project" value="UniProtKB-SubCell"/>
</dbReference>
<keyword evidence="2" id="KW-1003">Cell membrane</keyword>
<protein>
    <submittedName>
        <fullName evidence="10">Uncharacterized protein</fullName>
    </submittedName>
</protein>
<dbReference type="HOGENOM" id="CLU_039499_1_1_9"/>
<evidence type="ECO:0000256" key="4">
    <source>
        <dbReference type="ARBA" id="ARBA00022989"/>
    </source>
</evidence>
<dbReference type="InterPro" id="IPR050250">
    <property type="entry name" value="Macrolide_Exporter_MacB"/>
</dbReference>
<evidence type="ECO:0000259" key="9">
    <source>
        <dbReference type="Pfam" id="PF12704"/>
    </source>
</evidence>
<sequence>MNFLKRAGKSIIARKGKTLIMLIILTVIGSLVLSGFAIQEAAKNAGEEARKELGATVTLQVDRQKQMQERQASGERGRPEQQAISLKEIEAVANLSEVKSVNYLSQATATSSSVDPVTSESTETSDSEQKGPGTMEMPEGMTTPDFSLNGVTSMELINAYTEGTLTVVEGEALTTDSPENSVVIDENLASENDLKVGDTIKLKATTTKQSQKLTIIGLSSSTEATSDAGFQAAGFMDPMNQMYVSNDTLADFATEDGEVSVSSVVYTLKDPATIATFKKEAQLAASDLDWDTYMLDANDAAYQKMVGPIEQVASFSKSVVYLVSIAGGLILALLILLSVRERRKEMGILLAMGEKRSKLMGQLLIETFAVATVAFLITYATGGMTSQFMTDQLLSREVTEATSTVATQTGFGGPGGPGQQMLNSIPQITEMTTNIDWVTLIQVMEIGSLIVFLSVLFPSVALLRMNPKEILLRED</sequence>
<feature type="transmembrane region" description="Helical" evidence="7">
    <location>
        <begin position="440"/>
        <end position="463"/>
    </location>
</feature>
<dbReference type="InterPro" id="IPR025857">
    <property type="entry name" value="MacB_PCD"/>
</dbReference>
<evidence type="ECO:0000256" key="1">
    <source>
        <dbReference type="ARBA" id="ARBA00004651"/>
    </source>
</evidence>
<evidence type="ECO:0000256" key="2">
    <source>
        <dbReference type="ARBA" id="ARBA00022475"/>
    </source>
</evidence>
<organism evidence="10 11">
    <name type="scientific">Exiguobacterium sibiricum (strain DSM 17290 / CCUG 55495 / CIP 109462 / JCM 13490 / 255-15)</name>
    <dbReference type="NCBI Taxonomy" id="262543"/>
    <lineage>
        <taxon>Bacteria</taxon>
        <taxon>Bacillati</taxon>
        <taxon>Bacillota</taxon>
        <taxon>Bacilli</taxon>
        <taxon>Bacillales</taxon>
        <taxon>Bacillales Family XII. Incertae Sedis</taxon>
        <taxon>Exiguobacterium</taxon>
    </lineage>
</organism>
<feature type="transmembrane region" description="Helical" evidence="7">
    <location>
        <begin position="20"/>
        <end position="38"/>
    </location>
</feature>
<dbReference type="Pfam" id="PF12704">
    <property type="entry name" value="MacB_PCD"/>
    <property type="match status" value="1"/>
</dbReference>
<dbReference type="Proteomes" id="UP000001681">
    <property type="component" value="Chromosome"/>
</dbReference>
<proteinExistence type="predicted"/>
<feature type="transmembrane region" description="Helical" evidence="7">
    <location>
        <begin position="359"/>
        <end position="380"/>
    </location>
</feature>
<dbReference type="PANTHER" id="PTHR30572:SF9">
    <property type="entry name" value="ABC TRANSPORTER PERMEASE PROTEIN"/>
    <property type="match status" value="1"/>
</dbReference>
<feature type="region of interest" description="Disordered" evidence="6">
    <location>
        <begin position="109"/>
        <end position="143"/>
    </location>
</feature>
<dbReference type="EMBL" id="CP001022">
    <property type="protein sequence ID" value="ACB61634.1"/>
    <property type="molecule type" value="Genomic_DNA"/>
</dbReference>
<comment type="subcellular location">
    <subcellularLocation>
        <location evidence="1">Cell membrane</location>
        <topology evidence="1">Multi-pass membrane protein</topology>
    </subcellularLocation>
</comment>
<feature type="compositionally biased region" description="Low complexity" evidence="6">
    <location>
        <begin position="110"/>
        <end position="124"/>
    </location>
</feature>
<feature type="compositionally biased region" description="Basic and acidic residues" evidence="6">
    <location>
        <begin position="62"/>
        <end position="79"/>
    </location>
</feature>
<dbReference type="GO" id="GO:0022857">
    <property type="term" value="F:transmembrane transporter activity"/>
    <property type="evidence" value="ECO:0007669"/>
    <property type="project" value="TreeGrafter"/>
</dbReference>
<evidence type="ECO:0000256" key="3">
    <source>
        <dbReference type="ARBA" id="ARBA00022692"/>
    </source>
</evidence>
<gene>
    <name evidence="10" type="ordered locus">Exig_2182</name>
</gene>
<evidence type="ECO:0000259" key="8">
    <source>
        <dbReference type="Pfam" id="PF02687"/>
    </source>
</evidence>
<feature type="transmembrane region" description="Helical" evidence="7">
    <location>
        <begin position="319"/>
        <end position="339"/>
    </location>
</feature>
<dbReference type="STRING" id="262543.Exig_2182"/>
<reference evidence="10 11" key="1">
    <citation type="journal article" date="2006" name="Extremophiles">
        <title>Characterization of Exiguobacterium isolates from the Siberian permafrost. Description of Exiguobacterium sibiricum sp. nov.</title>
        <authorList>
            <person name="Rodrigues D.F."/>
            <person name="Goris J."/>
            <person name="Vishnivetskaya T."/>
            <person name="Gilichinsky D."/>
            <person name="Thomashow M.F."/>
            <person name="Tiedje J.M."/>
        </authorList>
    </citation>
    <scope>NUCLEOTIDE SEQUENCE [LARGE SCALE GENOMIC DNA]</scope>
    <source>
        <strain evidence="11">DSM 17290 / CIP 109462 / JCM 13490 / 255-15</strain>
    </source>
</reference>
<dbReference type="Pfam" id="PF02687">
    <property type="entry name" value="FtsX"/>
    <property type="match status" value="1"/>
</dbReference>
<keyword evidence="4 7" id="KW-1133">Transmembrane helix</keyword>
<keyword evidence="11" id="KW-1185">Reference proteome</keyword>
<name>B1YJZ6_EXIS2</name>
<dbReference type="OrthoDB" id="9812886at2"/>